<dbReference type="InterPro" id="IPR040256">
    <property type="entry name" value="At4g02000-like"/>
</dbReference>
<feature type="non-terminal residue" evidence="3">
    <location>
        <position position="1"/>
    </location>
</feature>
<dbReference type="STRING" id="55188.A0A2H5P368"/>
<evidence type="ECO:0000313" key="3">
    <source>
        <dbReference type="EMBL" id="GAY46545.1"/>
    </source>
</evidence>
<feature type="compositionally biased region" description="Polar residues" evidence="1">
    <location>
        <begin position="199"/>
        <end position="211"/>
    </location>
</feature>
<evidence type="ECO:0000256" key="1">
    <source>
        <dbReference type="SAM" id="MobiDB-lite"/>
    </source>
</evidence>
<proteinExistence type="predicted"/>
<dbReference type="PANTHER" id="PTHR31286:SF99">
    <property type="entry name" value="DUF4283 DOMAIN-CONTAINING PROTEIN"/>
    <property type="match status" value="1"/>
</dbReference>
<evidence type="ECO:0000313" key="4">
    <source>
        <dbReference type="Proteomes" id="UP000236630"/>
    </source>
</evidence>
<protein>
    <recommendedName>
        <fullName evidence="2">DUF4283 domain-containing protein</fullName>
    </recommendedName>
</protein>
<feature type="region of interest" description="Disordered" evidence="1">
    <location>
        <begin position="194"/>
        <end position="227"/>
    </location>
</feature>
<accession>A0A2H5P368</accession>
<dbReference type="InterPro" id="IPR025558">
    <property type="entry name" value="DUF4283"/>
</dbReference>
<organism evidence="3 4">
    <name type="scientific">Citrus unshiu</name>
    <name type="common">Satsuma mandarin</name>
    <name type="synonym">Citrus nobilis var. unshiu</name>
    <dbReference type="NCBI Taxonomy" id="55188"/>
    <lineage>
        <taxon>Eukaryota</taxon>
        <taxon>Viridiplantae</taxon>
        <taxon>Streptophyta</taxon>
        <taxon>Embryophyta</taxon>
        <taxon>Tracheophyta</taxon>
        <taxon>Spermatophyta</taxon>
        <taxon>Magnoliopsida</taxon>
        <taxon>eudicotyledons</taxon>
        <taxon>Gunneridae</taxon>
        <taxon>Pentapetalae</taxon>
        <taxon>rosids</taxon>
        <taxon>malvids</taxon>
        <taxon>Sapindales</taxon>
        <taxon>Rutaceae</taxon>
        <taxon>Aurantioideae</taxon>
        <taxon>Citrus</taxon>
    </lineage>
</organism>
<evidence type="ECO:0000259" key="2">
    <source>
        <dbReference type="Pfam" id="PF14111"/>
    </source>
</evidence>
<dbReference type="AlphaFoldDB" id="A0A2H5P368"/>
<dbReference type="Pfam" id="PF14111">
    <property type="entry name" value="DUF4283"/>
    <property type="match status" value="1"/>
</dbReference>
<gene>
    <name evidence="3" type="ORF">CUMW_097880</name>
</gene>
<feature type="region of interest" description="Disordered" evidence="1">
    <location>
        <begin position="242"/>
        <end position="281"/>
    </location>
</feature>
<sequence>ATKGFTVVDLAQDYYLVHFSNKRDVEYTLTEGPWTVMGHYLIVQQWSPSFDVATNKIEKIVAWIRLAEMNIHLYHKNIIRRLGEIIRPVVKIDHKTILSKNPILKTSPNSIPMVMQGMHANTGNPNTNTNGIPTAMHGMHEHSNDPNTSFPHEPHATQSPMQDMRVIPSFRTPMHVSTYLNPLHHSVVSFPKIPKPHSLDTTPSSSRTNRGISLAKGHDNYLDGDPPDNIVIEGENHFGVVDSAQSNHSENGKEASISYDDDSVMANSDMDKGAESLGLSQ</sequence>
<dbReference type="EMBL" id="BDQV01000033">
    <property type="protein sequence ID" value="GAY46545.1"/>
    <property type="molecule type" value="Genomic_DNA"/>
</dbReference>
<keyword evidence="4" id="KW-1185">Reference proteome</keyword>
<dbReference type="Proteomes" id="UP000236630">
    <property type="component" value="Unassembled WGS sequence"/>
</dbReference>
<comment type="caution">
    <text evidence="3">The sequence shown here is derived from an EMBL/GenBank/DDBJ whole genome shotgun (WGS) entry which is preliminary data.</text>
</comment>
<reference evidence="3 4" key="1">
    <citation type="journal article" date="2017" name="Front. Genet.">
        <title>Draft sequencing of the heterozygous diploid genome of Satsuma (Citrus unshiu Marc.) using a hybrid assembly approach.</title>
        <authorList>
            <person name="Shimizu T."/>
            <person name="Tanizawa Y."/>
            <person name="Mochizuki T."/>
            <person name="Nagasaki H."/>
            <person name="Yoshioka T."/>
            <person name="Toyoda A."/>
            <person name="Fujiyama A."/>
            <person name="Kaminuma E."/>
            <person name="Nakamura Y."/>
        </authorList>
    </citation>
    <scope>NUCLEOTIDE SEQUENCE [LARGE SCALE GENOMIC DNA]</scope>
    <source>
        <strain evidence="4">cv. Miyagawa wase</strain>
    </source>
</reference>
<feature type="domain" description="DUF4283" evidence="2">
    <location>
        <begin position="3"/>
        <end position="52"/>
    </location>
</feature>
<dbReference type="PANTHER" id="PTHR31286">
    <property type="entry name" value="GLYCINE-RICH CELL WALL STRUCTURAL PROTEIN 1.8-LIKE"/>
    <property type="match status" value="1"/>
</dbReference>
<name>A0A2H5P368_CITUN</name>